<dbReference type="AlphaFoldDB" id="A0AAN1MR35"/>
<evidence type="ECO:0000313" key="2">
    <source>
        <dbReference type="Proteomes" id="UP000236649"/>
    </source>
</evidence>
<sequence>MSVGAEATVLLREMNPDGEAHLLDEQCTQRALPFEIAGERVREKTEQGVLLFSGAGQSADSRAVEFIFKASEEPKSKLPNRSAR</sequence>
<gene>
    <name evidence="1" type="ORF">C2L64_49835</name>
</gene>
<reference evidence="1 2" key="1">
    <citation type="submission" date="2018-01" db="EMBL/GenBank/DDBJ databases">
        <title>Species boundaries and ecological features among Paraburkholderia terrae DSMZ17804T, P. hospita DSMZ17164T and P. caribensis DSMZ13236T.</title>
        <authorList>
            <person name="Pratama A.A."/>
        </authorList>
    </citation>
    <scope>NUCLEOTIDE SEQUENCE [LARGE SCALE GENOMIC DNA]</scope>
    <source>
        <strain evidence="1 2">DSM 17164</strain>
    </source>
</reference>
<accession>A0AAN1MR35</accession>
<dbReference type="Proteomes" id="UP000236649">
    <property type="component" value="Chromosome 5"/>
</dbReference>
<protein>
    <submittedName>
        <fullName evidence="1">Uncharacterized protein</fullName>
    </submittedName>
</protein>
<name>A0AAN1MR35_9BURK</name>
<proteinExistence type="predicted"/>
<dbReference type="KEGG" id="phs:C2L64_49835"/>
<evidence type="ECO:0000313" key="1">
    <source>
        <dbReference type="EMBL" id="AUT76357.1"/>
    </source>
</evidence>
<dbReference type="EMBL" id="CP026109">
    <property type="protein sequence ID" value="AUT76357.1"/>
    <property type="molecule type" value="Genomic_DNA"/>
</dbReference>
<organism evidence="1 2">
    <name type="scientific">Paraburkholderia hospita</name>
    <dbReference type="NCBI Taxonomy" id="169430"/>
    <lineage>
        <taxon>Bacteria</taxon>
        <taxon>Pseudomonadati</taxon>
        <taxon>Pseudomonadota</taxon>
        <taxon>Betaproteobacteria</taxon>
        <taxon>Burkholderiales</taxon>
        <taxon>Burkholderiaceae</taxon>
        <taxon>Paraburkholderia</taxon>
    </lineage>
</organism>